<evidence type="ECO:0000313" key="1">
    <source>
        <dbReference type="EMBL" id="COY79252.1"/>
    </source>
</evidence>
<gene>
    <name evidence="1" type="ORF">ERS007739_03087</name>
</gene>
<protein>
    <submittedName>
        <fullName evidence="1">Uncharacterized protein</fullName>
    </submittedName>
</protein>
<dbReference type="EMBL" id="CSBK01001534">
    <property type="protein sequence ID" value="COY79252.1"/>
    <property type="molecule type" value="Genomic_DNA"/>
</dbReference>
<comment type="caution">
    <text evidence="1">The sequence shown here is derived from an EMBL/GenBank/DDBJ whole genome shotgun (WGS) entry which is preliminary data.</text>
</comment>
<proteinExistence type="predicted"/>
<name>A0A916LCY1_MYCTX</name>
<sequence>MLTWLSKIGPEFSMMSLTSPMLVLKSPTIA</sequence>
<dbReference type="Proteomes" id="UP000039021">
    <property type="component" value="Unassembled WGS sequence"/>
</dbReference>
<evidence type="ECO:0000313" key="2">
    <source>
        <dbReference type="Proteomes" id="UP000039021"/>
    </source>
</evidence>
<accession>A0A916LCY1</accession>
<dbReference type="AlphaFoldDB" id="A0A916LCY1"/>
<organism evidence="1 2">
    <name type="scientific">Mycobacterium tuberculosis</name>
    <dbReference type="NCBI Taxonomy" id="1773"/>
    <lineage>
        <taxon>Bacteria</taxon>
        <taxon>Bacillati</taxon>
        <taxon>Actinomycetota</taxon>
        <taxon>Actinomycetes</taxon>
        <taxon>Mycobacteriales</taxon>
        <taxon>Mycobacteriaceae</taxon>
        <taxon>Mycobacterium</taxon>
        <taxon>Mycobacterium tuberculosis complex</taxon>
    </lineage>
</organism>
<reference evidence="2" key="1">
    <citation type="submission" date="2015-03" db="EMBL/GenBank/DDBJ databases">
        <authorList>
            <consortium name="Pathogen Informatics"/>
        </authorList>
    </citation>
    <scope>NUCLEOTIDE SEQUENCE [LARGE SCALE GENOMIC DNA]</scope>
    <source>
        <strain evidence="2">N09902308</strain>
    </source>
</reference>